<dbReference type="GO" id="GO:0046917">
    <property type="term" value="F:triphosphoribosyl-dephospho-CoA synthase activity"/>
    <property type="evidence" value="ECO:0007669"/>
    <property type="project" value="UniProtKB-EC"/>
</dbReference>
<gene>
    <name evidence="7" type="primary">citX</name>
    <name evidence="7" type="ORF">HMPREF0198_2259</name>
</gene>
<reference evidence="7 8" key="1">
    <citation type="submission" date="2009-08" db="EMBL/GenBank/DDBJ databases">
        <authorList>
            <person name="Qin X."/>
            <person name="Bachman B."/>
            <person name="Battles P."/>
            <person name="Bell A."/>
            <person name="Bess C."/>
            <person name="Bickham C."/>
            <person name="Chaboub L."/>
            <person name="Chen D."/>
            <person name="Coyle M."/>
            <person name="Deiros D.R."/>
            <person name="Dinh H."/>
            <person name="Forbes L."/>
            <person name="Fowler G."/>
            <person name="Francisco L."/>
            <person name="Fu Q."/>
            <person name="Gubbala S."/>
            <person name="Hale W."/>
            <person name="Han Y."/>
            <person name="Hemphill L."/>
            <person name="Highlander S.K."/>
            <person name="Hirani K."/>
            <person name="Hogues M."/>
            <person name="Jackson L."/>
            <person name="Jakkamsetti A."/>
            <person name="Javaid M."/>
            <person name="Jiang H."/>
            <person name="Korchina V."/>
            <person name="Kovar C."/>
            <person name="Lara F."/>
            <person name="Lee S."/>
            <person name="Mata R."/>
            <person name="Mathew T."/>
            <person name="Moen C."/>
            <person name="Morales K."/>
            <person name="Munidasa M."/>
            <person name="Nazareth L."/>
            <person name="Ngo R."/>
            <person name="Nguyen L."/>
            <person name="Okwuonu G."/>
            <person name="Ongeri F."/>
            <person name="Patil S."/>
            <person name="Petrosino J."/>
            <person name="Pham C."/>
            <person name="Pham P."/>
            <person name="Pu L.-L."/>
            <person name="Puazo M."/>
            <person name="Raj R."/>
            <person name="Reid J."/>
            <person name="Rouhana J."/>
            <person name="Saada N."/>
            <person name="Shang Y."/>
            <person name="Simmons D."/>
            <person name="Thornton R."/>
            <person name="Warren J."/>
            <person name="Weissenberger G."/>
            <person name="Zhang J."/>
            <person name="Zhang L."/>
            <person name="Zhou C."/>
            <person name="Zhu D."/>
            <person name="Muzny D."/>
            <person name="Worley K."/>
            <person name="Gibbs R."/>
        </authorList>
    </citation>
    <scope>NUCLEOTIDE SEQUENCE [LARGE SCALE GENOMIC DNA]</scope>
    <source>
        <strain evidence="8">ATCC 15826 / DSM 8339 / NCTC 10426 / 6573</strain>
    </source>
</reference>
<keyword evidence="3 7" id="KW-0548">Nucleotidyltransferase</keyword>
<dbReference type="GO" id="GO:0051191">
    <property type="term" value="P:prosthetic group biosynthetic process"/>
    <property type="evidence" value="ECO:0007669"/>
    <property type="project" value="InterPro"/>
</dbReference>
<dbReference type="PANTHER" id="PTHR30201">
    <property type="entry name" value="TRIPHOSPHORIBOSYL-DEPHOSPHO-COA SYNTHASE"/>
    <property type="match status" value="1"/>
</dbReference>
<evidence type="ECO:0000256" key="1">
    <source>
        <dbReference type="ARBA" id="ARBA00001210"/>
    </source>
</evidence>
<dbReference type="InterPro" id="IPR005551">
    <property type="entry name" value="CitX"/>
</dbReference>
<keyword evidence="5" id="KW-0067">ATP-binding</keyword>
<dbReference type="PANTHER" id="PTHR30201:SF2">
    <property type="entry name" value="2-(5''-TRIPHOSPHORIBOSYL)-3'-DEPHOSPHOCOENZYME-A SYNTHASE"/>
    <property type="match status" value="1"/>
</dbReference>
<keyword evidence="8" id="KW-1185">Reference proteome</keyword>
<evidence type="ECO:0000256" key="2">
    <source>
        <dbReference type="ARBA" id="ARBA00022679"/>
    </source>
</evidence>
<dbReference type="Proteomes" id="UP000004870">
    <property type="component" value="Unassembled WGS sequence"/>
</dbReference>
<name>C8NCN1_CARH6</name>
<evidence type="ECO:0000313" key="8">
    <source>
        <dbReference type="Proteomes" id="UP000004870"/>
    </source>
</evidence>
<protein>
    <submittedName>
        <fullName evidence="7">Holo-ACP synthase CitX</fullName>
        <ecNumber evidence="7">2.7.7.61</ecNumber>
    </submittedName>
</protein>
<comment type="caution">
    <text evidence="7">The sequence shown here is derived from an EMBL/GenBank/DDBJ whole genome shotgun (WGS) entry which is preliminary data.</text>
</comment>
<evidence type="ECO:0000256" key="3">
    <source>
        <dbReference type="ARBA" id="ARBA00022695"/>
    </source>
</evidence>
<dbReference type="RefSeq" id="WP_004142592.1">
    <property type="nucleotide sequence ID" value="NZ_GG694027.1"/>
</dbReference>
<dbReference type="NCBIfam" id="TIGR03124">
    <property type="entry name" value="citrate_citX"/>
    <property type="match status" value="1"/>
</dbReference>
<comment type="catalytic activity">
    <reaction evidence="1">
        <text>3'-dephospho-CoA + ATP = 2'-(5''-triphospho-alpha-D-ribosyl)-3'-dephospho-CoA + adenine</text>
        <dbReference type="Rhea" id="RHEA:15117"/>
        <dbReference type="ChEBI" id="CHEBI:16708"/>
        <dbReference type="ChEBI" id="CHEBI:30616"/>
        <dbReference type="ChEBI" id="CHEBI:57328"/>
        <dbReference type="ChEBI" id="CHEBI:61378"/>
        <dbReference type="EC" id="2.4.2.52"/>
    </reaction>
</comment>
<dbReference type="EC" id="2.7.7.61" evidence="7"/>
<evidence type="ECO:0000256" key="6">
    <source>
        <dbReference type="ARBA" id="ARBA00048574"/>
    </source>
</evidence>
<keyword evidence="4" id="KW-0547">Nucleotide-binding</keyword>
<sequence>MPHTLHYRPIATTLPTSSGKAVALDAVLAARDARVARQQAMLAQGGVLLSLTLVAPGAVKRSPLLDAIFAAALAALRPHVDDARARIEAVDDSGHHALYLLDGEAHDWKTRMLALENRAPLARLWDIDIIDRGGVAVSRRDLGLPPRRCLICDDDAKTCARERRHDISALQADIARRYRLHQQAQAIAATMRDALIREATLTPKAGLVDAAHNGGHHDMNLALFLRSADAIAPYLGDCAATGMTFAGHPASPALLAAIRPIGLAAEAAMRTATGGVNTHKGAIFAFGLTAAALGKRLAEQHAATLADVQADVRALCAEILAELRQGDCDSAGKRGYARHGISGARGEAASGFATVSAHALPLYQQELAADGNERRALLAALVALYAANDDSTTLARVGLDGLRAHQHWARTLLADRATLADEARLSDAIAAYARNCAAKRLSAGGSADLLALTAWLGQHFTPNPGTLL</sequence>
<comment type="catalytic activity">
    <reaction evidence="6">
        <text>apo-[citrate lyase ACP] + 2'-(5''-triphospho-alpha-D-ribosyl)-3'-dephospho-CoA = holo-[citrate lyase ACP] + diphosphate</text>
        <dbReference type="Rhea" id="RHEA:16333"/>
        <dbReference type="Rhea" id="RHEA-COMP:10157"/>
        <dbReference type="Rhea" id="RHEA-COMP:10158"/>
        <dbReference type="ChEBI" id="CHEBI:29999"/>
        <dbReference type="ChEBI" id="CHEBI:33019"/>
        <dbReference type="ChEBI" id="CHEBI:61378"/>
        <dbReference type="ChEBI" id="CHEBI:82683"/>
        <dbReference type="EC" id="2.7.7.61"/>
    </reaction>
</comment>
<accession>C8NCN1</accession>
<dbReference type="Pfam" id="PF01874">
    <property type="entry name" value="CitG"/>
    <property type="match status" value="1"/>
</dbReference>
<proteinExistence type="predicted"/>
<dbReference type="EMBL" id="ACKY01000118">
    <property type="protein sequence ID" value="EEV87617.1"/>
    <property type="molecule type" value="Genomic_DNA"/>
</dbReference>
<dbReference type="GO" id="GO:0050519">
    <property type="term" value="F:holo-citrate lyase synthase activity"/>
    <property type="evidence" value="ECO:0007669"/>
    <property type="project" value="UniProtKB-EC"/>
</dbReference>
<evidence type="ECO:0000313" key="7">
    <source>
        <dbReference type="EMBL" id="EEV87617.1"/>
    </source>
</evidence>
<dbReference type="OrthoDB" id="114886at2"/>
<keyword evidence="2 7" id="KW-0808">Transferase</keyword>
<dbReference type="STRING" id="2718.CHUV0807_2257"/>
<dbReference type="GeneID" id="84789864"/>
<dbReference type="GO" id="GO:0005524">
    <property type="term" value="F:ATP binding"/>
    <property type="evidence" value="ECO:0007669"/>
    <property type="project" value="UniProtKB-KW"/>
</dbReference>
<dbReference type="Gene3D" id="1.10.4200.10">
    <property type="entry name" value="Triphosphoribosyl-dephospho-CoA protein"/>
    <property type="match status" value="2"/>
</dbReference>
<organism evidence="7 8">
    <name type="scientific">Cardiobacterium hominis (strain ATCC 15826 / DSM 8339 / NCTC 10426 / 6573)</name>
    <dbReference type="NCBI Taxonomy" id="638300"/>
    <lineage>
        <taxon>Bacteria</taxon>
        <taxon>Pseudomonadati</taxon>
        <taxon>Pseudomonadota</taxon>
        <taxon>Gammaproteobacteria</taxon>
        <taxon>Cardiobacteriales</taxon>
        <taxon>Cardiobacteriaceae</taxon>
        <taxon>Cardiobacterium</taxon>
    </lineage>
</organism>
<evidence type="ECO:0000256" key="4">
    <source>
        <dbReference type="ARBA" id="ARBA00022741"/>
    </source>
</evidence>
<dbReference type="AlphaFoldDB" id="C8NCN1"/>
<dbReference type="Pfam" id="PF03802">
    <property type="entry name" value="CitX"/>
    <property type="match status" value="1"/>
</dbReference>
<dbReference type="HOGENOM" id="CLU_048409_1_0_6"/>
<evidence type="ECO:0000256" key="5">
    <source>
        <dbReference type="ARBA" id="ARBA00022840"/>
    </source>
</evidence>
<dbReference type="InterPro" id="IPR002736">
    <property type="entry name" value="CitG"/>
</dbReference>